<feature type="non-terminal residue" evidence="1">
    <location>
        <position position="1"/>
    </location>
</feature>
<protein>
    <submittedName>
        <fullName evidence="1">Uncharacterized protein</fullName>
    </submittedName>
</protein>
<gene>
    <name evidence="1 3" type="ORF">C48A7.16</name>
    <name evidence="1" type="ORF">CELE_C48A7.16</name>
</gene>
<evidence type="ECO:0000313" key="2">
    <source>
        <dbReference type="Proteomes" id="UP000001940"/>
    </source>
</evidence>
<evidence type="ECO:0000313" key="1">
    <source>
        <dbReference type="EMBL" id="SPC47645.1"/>
    </source>
</evidence>
<dbReference type="InParanoid" id="A0A2K5ATW2"/>
<dbReference type="KEGG" id="cel:CELE_C48A7.16"/>
<dbReference type="GeneID" id="36804991"/>
<dbReference type="EMBL" id="BX284604">
    <property type="protein sequence ID" value="SPC47645.1"/>
    <property type="molecule type" value="Genomic_DNA"/>
</dbReference>
<dbReference type="AGR" id="WB:WBGene00303046"/>
<name>A0A2K5ATW2_CAEEL</name>
<sequence>VVHEEGREI</sequence>
<dbReference type="Proteomes" id="UP000001940">
    <property type="component" value="Chromosome IV"/>
</dbReference>
<dbReference type="CTD" id="36804991"/>
<reference evidence="1 2" key="1">
    <citation type="journal article" date="1998" name="Science">
        <title>Genome sequence of the nematode C. elegans: a platform for investigating biology.</title>
        <authorList>
            <consortium name="The C. elegans sequencing consortium"/>
            <person name="Sulson J.E."/>
            <person name="Waterston R."/>
        </authorList>
    </citation>
    <scope>NUCLEOTIDE SEQUENCE [LARGE SCALE GENOMIC DNA]</scope>
    <source>
        <strain evidence="1 2">Bristol N2</strain>
    </source>
</reference>
<organism evidence="1 2">
    <name type="scientific">Caenorhabditis elegans</name>
    <dbReference type="NCBI Taxonomy" id="6239"/>
    <lineage>
        <taxon>Eukaryota</taxon>
        <taxon>Metazoa</taxon>
        <taxon>Ecdysozoa</taxon>
        <taxon>Nematoda</taxon>
        <taxon>Chromadorea</taxon>
        <taxon>Rhabditida</taxon>
        <taxon>Rhabditina</taxon>
        <taxon>Rhabditomorpha</taxon>
        <taxon>Rhabditoidea</taxon>
        <taxon>Rhabditidae</taxon>
        <taxon>Peloderinae</taxon>
        <taxon>Caenorhabditis</taxon>
    </lineage>
</organism>
<dbReference type="RefSeq" id="NP_001348761.1">
    <property type="nucleotide sequence ID" value="NM_001361745.1"/>
</dbReference>
<accession>A0A2K5ATW2</accession>
<proteinExistence type="predicted"/>
<dbReference type="WormBase" id="C48A7.16">
    <property type="protein sequence ID" value="CE52638"/>
    <property type="gene ID" value="WBGene00303046"/>
</dbReference>
<evidence type="ECO:0000313" key="3">
    <source>
        <dbReference type="WormBase" id="C48A7.16"/>
    </source>
</evidence>
<keyword evidence="2" id="KW-1185">Reference proteome</keyword>